<dbReference type="EMBL" id="CP072384">
    <property type="protein sequence ID" value="QUC08934.1"/>
    <property type="molecule type" value="Genomic_DNA"/>
</dbReference>
<protein>
    <submittedName>
        <fullName evidence="9">ABC transporter permease</fullName>
    </submittedName>
</protein>
<dbReference type="PANTHER" id="PTHR30489">
    <property type="entry name" value="LIPOPROTEIN-RELEASING SYSTEM TRANSMEMBRANE PROTEIN LOLE"/>
    <property type="match status" value="1"/>
</dbReference>
<evidence type="ECO:0000256" key="4">
    <source>
        <dbReference type="ARBA" id="ARBA00022692"/>
    </source>
</evidence>
<organism evidence="9 10">
    <name type="scientific">Arachnia rubra</name>
    <dbReference type="NCBI Taxonomy" id="1547448"/>
    <lineage>
        <taxon>Bacteria</taxon>
        <taxon>Bacillati</taxon>
        <taxon>Actinomycetota</taxon>
        <taxon>Actinomycetes</taxon>
        <taxon>Propionibacteriales</taxon>
        <taxon>Propionibacteriaceae</taxon>
        <taxon>Arachnia</taxon>
    </lineage>
</organism>
<evidence type="ECO:0000256" key="3">
    <source>
        <dbReference type="ARBA" id="ARBA00022475"/>
    </source>
</evidence>
<feature type="transmembrane region" description="Helical" evidence="7">
    <location>
        <begin position="112"/>
        <end position="135"/>
    </location>
</feature>
<evidence type="ECO:0000259" key="8">
    <source>
        <dbReference type="Pfam" id="PF02687"/>
    </source>
</evidence>
<comment type="subcellular location">
    <subcellularLocation>
        <location evidence="1">Cell membrane</location>
        <topology evidence="1">Multi-pass membrane protein</topology>
    </subcellularLocation>
</comment>
<dbReference type="RefSeq" id="WP_212325694.1">
    <property type="nucleotide sequence ID" value="NZ_AP024463.1"/>
</dbReference>
<feature type="transmembrane region" description="Helical" evidence="7">
    <location>
        <begin position="200"/>
        <end position="223"/>
    </location>
</feature>
<evidence type="ECO:0000313" key="10">
    <source>
        <dbReference type="Proteomes" id="UP000678513"/>
    </source>
</evidence>
<feature type="domain" description="ABC3 transporter permease C-terminal" evidence="8">
    <location>
        <begin position="350"/>
        <end position="454"/>
    </location>
</feature>
<name>A0ABX7Y6T3_9ACTN</name>
<feature type="transmembrane region" description="Helical" evidence="7">
    <location>
        <begin position="343"/>
        <end position="365"/>
    </location>
</feature>
<feature type="transmembrane region" description="Helical" evidence="7">
    <location>
        <begin position="395"/>
        <end position="420"/>
    </location>
</feature>
<feature type="transmembrane region" description="Helical" evidence="7">
    <location>
        <begin position="16"/>
        <end position="40"/>
    </location>
</feature>
<keyword evidence="5 7" id="KW-1133">Transmembrane helix</keyword>
<feature type="domain" description="ABC3 transporter permease C-terminal" evidence="8">
    <location>
        <begin position="70"/>
        <end position="182"/>
    </location>
</feature>
<dbReference type="PANTHER" id="PTHR30489:SF0">
    <property type="entry name" value="LIPOPROTEIN-RELEASING SYSTEM TRANSMEMBRANE PROTEIN LOLE"/>
    <property type="match status" value="1"/>
</dbReference>
<keyword evidence="4 7" id="KW-0812">Transmembrane</keyword>
<keyword evidence="3" id="KW-1003">Cell membrane</keyword>
<sequence>MSTLVWKELRHHARQWLWSLLVATVGGTVISLIITTWWSASQWAGAQPENAFLILAAHLIGSNLVTYVGLATTVVISTTLALTVAAQQRSHALWKVIGIPGPRIRSIILRQVSVVGVTGGLIGGLLALPATRLYLTTWREMRMFPEELPLSMPAFGVPLTVLITTLFCLLGGLGAARRAASTPEMQALREAGTPTSRTRLWQWIVAGVLLIGVVVIPIMLIIAHVNPSVLLENTAPGTPTMTMEELQSPGFRITMGGAVGMIAAMAALCLPNLTLRPLLMAWTRLIPGRSPAWFAARANAWHRSTMSMTTITPFAIAVAMTGTVYSIVGAGQANGATGSVNGFLPLAVPIFIISGVGGVANIAMVGRARRQEGALLGVIGARSGTILSSTVLEGAIYAVTGILFGLIMTLITAVAMTAISGQPSTFLASIPLAGLLPVVGASLVLAIATTWLPAQLDRRPLMENLRQPV</sequence>
<keyword evidence="10" id="KW-1185">Reference proteome</keyword>
<reference evidence="9 10" key="1">
    <citation type="submission" date="2021-03" db="EMBL/GenBank/DDBJ databases">
        <title>Human Oral Microbial Genomes.</title>
        <authorList>
            <person name="Johnston C.D."/>
            <person name="Chen T."/>
            <person name="Dewhirst F.E."/>
        </authorList>
    </citation>
    <scope>NUCLEOTIDE SEQUENCE [LARGE SCALE GENOMIC DNA]</scope>
    <source>
        <strain evidence="9 10">DSMZ 100122</strain>
    </source>
</reference>
<evidence type="ECO:0000256" key="7">
    <source>
        <dbReference type="SAM" id="Phobius"/>
    </source>
</evidence>
<keyword evidence="6 7" id="KW-0472">Membrane</keyword>
<feature type="transmembrane region" description="Helical" evidence="7">
    <location>
        <begin position="52"/>
        <end position="85"/>
    </location>
</feature>
<proteinExistence type="inferred from homology"/>
<feature type="transmembrane region" description="Helical" evidence="7">
    <location>
        <begin position="426"/>
        <end position="452"/>
    </location>
</feature>
<dbReference type="InterPro" id="IPR051447">
    <property type="entry name" value="Lipoprotein-release_system"/>
</dbReference>
<gene>
    <name evidence="9" type="ORF">J5A65_04170</name>
</gene>
<evidence type="ECO:0000256" key="2">
    <source>
        <dbReference type="ARBA" id="ARBA00005236"/>
    </source>
</evidence>
<evidence type="ECO:0000256" key="6">
    <source>
        <dbReference type="ARBA" id="ARBA00023136"/>
    </source>
</evidence>
<evidence type="ECO:0000256" key="5">
    <source>
        <dbReference type="ARBA" id="ARBA00022989"/>
    </source>
</evidence>
<feature type="transmembrane region" description="Helical" evidence="7">
    <location>
        <begin position="155"/>
        <end position="179"/>
    </location>
</feature>
<dbReference type="Proteomes" id="UP000678513">
    <property type="component" value="Chromosome"/>
</dbReference>
<evidence type="ECO:0000313" key="9">
    <source>
        <dbReference type="EMBL" id="QUC08934.1"/>
    </source>
</evidence>
<accession>A0ABX7Y6T3</accession>
<dbReference type="InterPro" id="IPR003838">
    <property type="entry name" value="ABC3_permease_C"/>
</dbReference>
<comment type="similarity">
    <text evidence="2">Belongs to the ABC-4 integral membrane protein family. LolC/E subfamily.</text>
</comment>
<evidence type="ECO:0000256" key="1">
    <source>
        <dbReference type="ARBA" id="ARBA00004651"/>
    </source>
</evidence>
<feature type="transmembrane region" description="Helical" evidence="7">
    <location>
        <begin position="253"/>
        <end position="275"/>
    </location>
</feature>
<feature type="transmembrane region" description="Helical" evidence="7">
    <location>
        <begin position="311"/>
        <end position="331"/>
    </location>
</feature>
<dbReference type="Pfam" id="PF02687">
    <property type="entry name" value="FtsX"/>
    <property type="match status" value="2"/>
</dbReference>